<dbReference type="InterPro" id="IPR013221">
    <property type="entry name" value="Mur_ligase_cen"/>
</dbReference>
<dbReference type="EMBL" id="JAIOIV010000133">
    <property type="protein sequence ID" value="MBZ0158057.1"/>
    <property type="molecule type" value="Genomic_DNA"/>
</dbReference>
<dbReference type="Pfam" id="PF01225">
    <property type="entry name" value="Mur_ligase"/>
    <property type="match status" value="1"/>
</dbReference>
<dbReference type="GO" id="GO:0005524">
    <property type="term" value="F:ATP binding"/>
    <property type="evidence" value="ECO:0007669"/>
    <property type="project" value="InterPro"/>
</dbReference>
<feature type="domain" description="Mur ligase N-terminal catalytic" evidence="1">
    <location>
        <begin position="20"/>
        <end position="68"/>
    </location>
</feature>
<evidence type="ECO:0000259" key="1">
    <source>
        <dbReference type="Pfam" id="PF01225"/>
    </source>
</evidence>
<dbReference type="PANTHER" id="PTHR23135:SF4">
    <property type="entry name" value="UDP-N-ACETYLMURAMOYL-L-ALANYL-D-GLUTAMATE--2,6-DIAMINOPIMELATE LIGASE MURE HOMOLOG, CHLOROPLASTIC"/>
    <property type="match status" value="1"/>
</dbReference>
<evidence type="ECO:0000313" key="3">
    <source>
        <dbReference type="EMBL" id="MBZ0158057.1"/>
    </source>
</evidence>
<proteinExistence type="predicted"/>
<accession>A0A953M335</accession>
<dbReference type="Gene3D" id="3.40.1190.10">
    <property type="entry name" value="Mur-like, catalytic domain"/>
    <property type="match status" value="1"/>
</dbReference>
<comment type="caution">
    <text evidence="3">The sequence shown here is derived from an EMBL/GenBank/DDBJ whole genome shotgun (WGS) entry which is preliminary data.</text>
</comment>
<dbReference type="Proteomes" id="UP000705867">
    <property type="component" value="Unassembled WGS sequence"/>
</dbReference>
<dbReference type="Gene3D" id="3.40.1390.10">
    <property type="entry name" value="MurE/MurF, N-terminal domain"/>
    <property type="match status" value="1"/>
</dbReference>
<reference evidence="3" key="2">
    <citation type="submission" date="2021-08" db="EMBL/GenBank/DDBJ databases">
        <authorList>
            <person name="Dalcin Martins P."/>
        </authorList>
    </citation>
    <scope>NUCLEOTIDE SEQUENCE</scope>
    <source>
        <strain evidence="3">MAG_39</strain>
    </source>
</reference>
<organism evidence="3 4">
    <name type="scientific">Candidatus Nitrobium versatile</name>
    <dbReference type="NCBI Taxonomy" id="2884831"/>
    <lineage>
        <taxon>Bacteria</taxon>
        <taxon>Pseudomonadati</taxon>
        <taxon>Nitrospirota</taxon>
        <taxon>Nitrospiria</taxon>
        <taxon>Nitrospirales</taxon>
        <taxon>Nitrospiraceae</taxon>
        <taxon>Candidatus Nitrobium</taxon>
    </lineage>
</organism>
<name>A0A953M335_9BACT</name>
<evidence type="ECO:0008006" key="5">
    <source>
        <dbReference type="Google" id="ProtNLM"/>
    </source>
</evidence>
<evidence type="ECO:0000313" key="4">
    <source>
        <dbReference type="Proteomes" id="UP000705867"/>
    </source>
</evidence>
<reference evidence="3" key="1">
    <citation type="journal article" date="2021" name="bioRxiv">
        <title>Unraveling nitrogen, sulfur and carbon metabolic pathways and microbial community transcriptional responses to substrate deprivation and toxicity stresses in a bioreactor mimicking anoxic brackish coastal sediment conditions.</title>
        <authorList>
            <person name="Martins P.D."/>
            <person name="Echeveste M.J."/>
            <person name="Arshad A."/>
            <person name="Kurth J."/>
            <person name="Ouboter H."/>
            <person name="Jetten M.S.M."/>
            <person name="Welte C.U."/>
        </authorList>
    </citation>
    <scope>NUCLEOTIDE SEQUENCE</scope>
    <source>
        <strain evidence="3">MAG_39</strain>
    </source>
</reference>
<protein>
    <recommendedName>
        <fullName evidence="5">UDP-N-acetylmuramoyl-L-alanyl-D-glutamate--2, 6-diaminopimelate ligase</fullName>
    </recommendedName>
</protein>
<sequence>MRVRDIAREDFEVYGDREREITGIACDSRAVQPGNLFVAVRGGRFDGADFIEAAVEKCAVSVLYGKDPARTEKYETLRSRFPGVAWIAVNDCRDALAYVSNILYRRPSEECLVIGITGTNGKTTTSYLIKDIVERGGGSAGLIGTISYLIKGKTYDAPHTTPEAPDFQKLLRAMVEEGCSHVISEVSSHALAQKRVEYTRFRVGVFTNLTRDHLDFHLTMEEYYRAKERLFTELVEGSGAAVINTDDPYGKRLADMLRERRAGMRVLTFGIEDGGADVVAYEIKATFKGTAFKVRIREHRYPCSPRFFPGNGGGALDPPGGVHQCVQRALGSLCRFVAAYTDTCDKGGSVYGRARQGKV</sequence>
<dbReference type="Pfam" id="PF08245">
    <property type="entry name" value="Mur_ligase_M"/>
    <property type="match status" value="1"/>
</dbReference>
<dbReference type="SUPFAM" id="SSF63418">
    <property type="entry name" value="MurE/MurF N-terminal domain"/>
    <property type="match status" value="1"/>
</dbReference>
<dbReference type="AlphaFoldDB" id="A0A953M335"/>
<gene>
    <name evidence="3" type="ORF">K8I29_17810</name>
</gene>
<feature type="domain" description="Mur ligase central" evidence="2">
    <location>
        <begin position="116"/>
        <end position="302"/>
    </location>
</feature>
<dbReference type="GO" id="GO:0016881">
    <property type="term" value="F:acid-amino acid ligase activity"/>
    <property type="evidence" value="ECO:0007669"/>
    <property type="project" value="InterPro"/>
</dbReference>
<dbReference type="SUPFAM" id="SSF53623">
    <property type="entry name" value="MurD-like peptide ligases, catalytic domain"/>
    <property type="match status" value="1"/>
</dbReference>
<dbReference type="InterPro" id="IPR000713">
    <property type="entry name" value="Mur_ligase_N"/>
</dbReference>
<dbReference type="InterPro" id="IPR036565">
    <property type="entry name" value="Mur-like_cat_sf"/>
</dbReference>
<dbReference type="InterPro" id="IPR035911">
    <property type="entry name" value="MurE/MurF_N"/>
</dbReference>
<evidence type="ECO:0000259" key="2">
    <source>
        <dbReference type="Pfam" id="PF08245"/>
    </source>
</evidence>
<dbReference type="PANTHER" id="PTHR23135">
    <property type="entry name" value="MUR LIGASE FAMILY MEMBER"/>
    <property type="match status" value="1"/>
</dbReference>